<accession>A0A6P7JF70</accession>
<evidence type="ECO:0000256" key="9">
    <source>
        <dbReference type="ARBA" id="ARBA00082877"/>
    </source>
</evidence>
<dbReference type="PANTHER" id="PTHR10794:SF78">
    <property type="entry name" value="ABHYDROLASE DOMAIN-CONTAINING 15A"/>
    <property type="match status" value="1"/>
</dbReference>
<keyword evidence="10" id="KW-1185">Reference proteome</keyword>
<organism evidence="10 11">
    <name type="scientific">Parambassis ranga</name>
    <name type="common">Indian glassy fish</name>
    <dbReference type="NCBI Taxonomy" id="210632"/>
    <lineage>
        <taxon>Eukaryota</taxon>
        <taxon>Metazoa</taxon>
        <taxon>Chordata</taxon>
        <taxon>Craniata</taxon>
        <taxon>Vertebrata</taxon>
        <taxon>Euteleostomi</taxon>
        <taxon>Actinopterygii</taxon>
        <taxon>Neopterygii</taxon>
        <taxon>Teleostei</taxon>
        <taxon>Neoteleostei</taxon>
        <taxon>Acanthomorphata</taxon>
        <taxon>Ovalentaria</taxon>
        <taxon>Ambassidae</taxon>
        <taxon>Parambassis</taxon>
    </lineage>
</organism>
<keyword evidence="5" id="KW-0732">Signal</keyword>
<dbReference type="CTD" id="560644"/>
<dbReference type="FunCoup" id="A0A6P7JF70">
    <property type="interactions" value="367"/>
</dbReference>
<evidence type="ECO:0000256" key="1">
    <source>
        <dbReference type="ARBA" id="ARBA00004613"/>
    </source>
</evidence>
<evidence type="ECO:0000256" key="4">
    <source>
        <dbReference type="ARBA" id="ARBA00022553"/>
    </source>
</evidence>
<dbReference type="InterPro" id="IPR050960">
    <property type="entry name" value="AB_hydrolase_4_sf"/>
</dbReference>
<proteinExistence type="inferred from homology"/>
<dbReference type="Gene3D" id="3.40.50.1820">
    <property type="entry name" value="alpha/beta hydrolase"/>
    <property type="match status" value="1"/>
</dbReference>
<evidence type="ECO:0000256" key="5">
    <source>
        <dbReference type="ARBA" id="ARBA00022729"/>
    </source>
</evidence>
<name>A0A6P7JF70_9TELE</name>
<dbReference type="PANTHER" id="PTHR10794">
    <property type="entry name" value="ABHYDROLASE DOMAIN-CONTAINING PROTEIN"/>
    <property type="match status" value="1"/>
</dbReference>
<evidence type="ECO:0000256" key="7">
    <source>
        <dbReference type="ARBA" id="ARBA00066099"/>
    </source>
</evidence>
<keyword evidence="4" id="KW-0597">Phosphoprotein</keyword>
<dbReference type="GO" id="GO:0034338">
    <property type="term" value="F:short-chain carboxylesterase activity"/>
    <property type="evidence" value="ECO:0007669"/>
    <property type="project" value="TreeGrafter"/>
</dbReference>
<evidence type="ECO:0000256" key="3">
    <source>
        <dbReference type="ARBA" id="ARBA00022525"/>
    </source>
</evidence>
<protein>
    <recommendedName>
        <fullName evidence="8">Protein ABHD15</fullName>
    </recommendedName>
    <alternativeName>
        <fullName evidence="9">Alpha/beta hydrolase domain-containing protein 15</fullName>
    </alternativeName>
</protein>
<dbReference type="OrthoDB" id="247542at2759"/>
<dbReference type="GeneID" id="114444789"/>
<comment type="subcellular location">
    <subcellularLocation>
        <location evidence="1">Secreted</location>
    </subcellularLocation>
</comment>
<dbReference type="Proteomes" id="UP000515145">
    <property type="component" value="Chromosome 13"/>
</dbReference>
<dbReference type="InParanoid" id="A0A6P7JF70"/>
<gene>
    <name evidence="11" type="primary">abhd15a</name>
</gene>
<evidence type="ECO:0000256" key="2">
    <source>
        <dbReference type="ARBA" id="ARBA00010884"/>
    </source>
</evidence>
<dbReference type="FunFam" id="3.40.50.1820:FF:000103">
    <property type="entry name" value="Abhydrolase domain-containing 15"/>
    <property type="match status" value="1"/>
</dbReference>
<evidence type="ECO:0000256" key="6">
    <source>
        <dbReference type="ARBA" id="ARBA00053358"/>
    </source>
</evidence>
<dbReference type="GO" id="GO:0005576">
    <property type="term" value="C:extracellular region"/>
    <property type="evidence" value="ECO:0007669"/>
    <property type="project" value="UniProtKB-SubCell"/>
</dbReference>
<evidence type="ECO:0000313" key="10">
    <source>
        <dbReference type="Proteomes" id="UP000515145"/>
    </source>
</evidence>
<keyword evidence="3" id="KW-0964">Secreted</keyword>
<comment type="similarity">
    <text evidence="2">Belongs to the AB hydrolase superfamily. AB hydrolase 4 family.</text>
</comment>
<dbReference type="RefSeq" id="XP_028275413.1">
    <property type="nucleotide sequence ID" value="XM_028419612.1"/>
</dbReference>
<sequence length="516" mass="57517">MLEWLVAVCVVILVVLIWPGFKYFGPERPPDAVLQGLEISQQVAKDKTRRWISEREVNDDAQPACVGAETDEKARTVALICKPSALANYLLKHCRTFSDYSPCVGWTWRASAFLQSAYEAWWPYQSPVQFVRDNLQLSDEGLVALDWAVPSYQKRRRTSSHSTSPVLLIIPNSFGKITRNVLKLCEMALAHGYLPAVFNRRSHNGTPLTTPKLQQFGDPADLREAVRYIRHRQPAGRLYAVSESSGSGLLLSYLGECGSSSYVTAAVCLSPVFRCQSWFESGLCWPLQWVLVLYQKICLSRYRTALGEIMQTDALFSSCSLRGLEEALFCQTRHVGPAPVGGSSSNPSGAWDAYWERNEPLRDVDEVAIPVLSVCAQDDPVRGDTQSTIPLELFETNPHFFLLLTDRGGHCGFSTQSEGRAVGALGPGDSVVAPHSGMERHGTNWSHRALLEFFRATTDFFNAEERVKQLAARRRGLGGGAGGRAFRHRSVSTCKRVPACSHNIHAIYNWQRSYTR</sequence>
<dbReference type="SUPFAM" id="SSF53474">
    <property type="entry name" value="alpha/beta-Hydrolases"/>
    <property type="match status" value="1"/>
</dbReference>
<dbReference type="GO" id="GO:0047372">
    <property type="term" value="F:monoacylglycerol lipase activity"/>
    <property type="evidence" value="ECO:0007669"/>
    <property type="project" value="TreeGrafter"/>
</dbReference>
<dbReference type="AlphaFoldDB" id="A0A6P7JF70"/>
<comment type="function">
    <text evidence="6">May regulate adipocyte lipolysis and liver lipid accumulation.</text>
</comment>
<comment type="subunit">
    <text evidence="7">Interacts with PDE3B; this interaction regulates PDE3B's stability and expression and, thereby, impacts the antilipolytic action of insulin.</text>
</comment>
<evidence type="ECO:0000256" key="8">
    <source>
        <dbReference type="ARBA" id="ARBA00072863"/>
    </source>
</evidence>
<dbReference type="InterPro" id="IPR029058">
    <property type="entry name" value="AB_hydrolase_fold"/>
</dbReference>
<reference evidence="11" key="1">
    <citation type="submission" date="2025-08" db="UniProtKB">
        <authorList>
            <consortium name="RefSeq"/>
        </authorList>
    </citation>
    <scope>IDENTIFICATION</scope>
</reference>
<evidence type="ECO:0000313" key="11">
    <source>
        <dbReference type="RefSeq" id="XP_028275413.1"/>
    </source>
</evidence>